<dbReference type="AlphaFoldDB" id="A0A6J3MD94"/>
<keyword evidence="6" id="KW-1185">Reference proteome</keyword>
<reference evidence="7" key="2">
    <citation type="submission" date="2020-04" db="EMBL/GenBank/DDBJ databases">
        <authorList>
            <consortium name="NCBI Genome Project"/>
        </authorList>
    </citation>
    <scope>NUCLEOTIDE SEQUENCE</scope>
    <source>
        <strain evidence="7">CBS 342.82</strain>
    </source>
</reference>
<dbReference type="InterPro" id="IPR023296">
    <property type="entry name" value="Glyco_hydro_beta-prop_sf"/>
</dbReference>
<evidence type="ECO:0000256" key="1">
    <source>
        <dbReference type="ARBA" id="ARBA00009865"/>
    </source>
</evidence>
<organism evidence="7">
    <name type="scientific">Dissoconium aciculare CBS 342.82</name>
    <dbReference type="NCBI Taxonomy" id="1314786"/>
    <lineage>
        <taxon>Eukaryota</taxon>
        <taxon>Fungi</taxon>
        <taxon>Dikarya</taxon>
        <taxon>Ascomycota</taxon>
        <taxon>Pezizomycotina</taxon>
        <taxon>Dothideomycetes</taxon>
        <taxon>Dothideomycetidae</taxon>
        <taxon>Mycosphaerellales</taxon>
        <taxon>Dissoconiaceae</taxon>
        <taxon>Dissoconium</taxon>
    </lineage>
</organism>
<reference evidence="7" key="3">
    <citation type="submission" date="2025-08" db="UniProtKB">
        <authorList>
            <consortium name="RefSeq"/>
        </authorList>
    </citation>
    <scope>IDENTIFICATION</scope>
    <source>
        <strain evidence="7">CBS 342.82</strain>
    </source>
</reference>
<evidence type="ECO:0000256" key="4">
    <source>
        <dbReference type="PIRSR" id="PIRSR606710-2"/>
    </source>
</evidence>
<dbReference type="GO" id="GO:0005975">
    <property type="term" value="P:carbohydrate metabolic process"/>
    <property type="evidence" value="ECO:0007669"/>
    <property type="project" value="InterPro"/>
</dbReference>
<keyword evidence="3 5" id="KW-0326">Glycosidase</keyword>
<dbReference type="PANTHER" id="PTHR42812">
    <property type="entry name" value="BETA-XYLOSIDASE"/>
    <property type="match status" value="1"/>
</dbReference>
<dbReference type="GO" id="GO:0004553">
    <property type="term" value="F:hydrolase activity, hydrolyzing O-glycosyl compounds"/>
    <property type="evidence" value="ECO:0007669"/>
    <property type="project" value="InterPro"/>
</dbReference>
<feature type="site" description="Important for catalytic activity, responsible for pKa modulation of the active site Glu and correct orientation of both the proton donor and substrate" evidence="4">
    <location>
        <position position="160"/>
    </location>
</feature>
<sequence length="370" mass="40231">MYPQITTNFPDPSILYADGVWYAYGTNIGAGVINEGPSGTPSKDHVRPAVANIQGATSVDFHTWTLVPVSEQPLAHNGRWAARPSFEFKTWAPSVMRRDDDRYVMYYSSTVNSSTPDPHPGHPIPHCIGAALSHMSRPMGNYIPADEVLVCPMSEGGAIDAQPFRDHDGTFYLLYKIDGNNIGSGGECGNSVPALQNTPIMLQRLKSDAMTLDGPPVQVLDREAEDGPLVEAPINPISKTDLAPEPGQTDSAGPYILFYSSGCTQTSSYTIRYAVAPNLTGPYIRAPQPLLQTGISQGHHFESPGSVGVARDERTGQWRMAFHARSQPRNREWGRVRAMYTAEVEFVRRGDAAGGVEVKILEIGGRGGNY</sequence>
<dbReference type="RefSeq" id="XP_033461848.1">
    <property type="nucleotide sequence ID" value="XM_033601021.1"/>
</dbReference>
<protein>
    <submittedName>
        <fullName evidence="7">Glycoside hydrolase family 43 protein</fullName>
    </submittedName>
</protein>
<name>A0A6J3MD94_9PEZI</name>
<dbReference type="Gene3D" id="2.115.10.20">
    <property type="entry name" value="Glycosyl hydrolase domain, family 43"/>
    <property type="match status" value="1"/>
</dbReference>
<comment type="similarity">
    <text evidence="1 5">Belongs to the glycosyl hydrolase 43 family.</text>
</comment>
<dbReference type="InterPro" id="IPR051795">
    <property type="entry name" value="Glycosyl_Hydrlase_43"/>
</dbReference>
<evidence type="ECO:0000256" key="2">
    <source>
        <dbReference type="ARBA" id="ARBA00022801"/>
    </source>
</evidence>
<keyword evidence="2 5" id="KW-0378">Hydrolase</keyword>
<evidence type="ECO:0000313" key="7">
    <source>
        <dbReference type="RefSeq" id="XP_033461848.1"/>
    </source>
</evidence>
<dbReference type="Pfam" id="PF04616">
    <property type="entry name" value="Glyco_hydro_43"/>
    <property type="match status" value="1"/>
</dbReference>
<dbReference type="GeneID" id="54358821"/>
<gene>
    <name evidence="7" type="ORF">K489DRAFT_314554</name>
</gene>
<evidence type="ECO:0000256" key="3">
    <source>
        <dbReference type="ARBA" id="ARBA00023295"/>
    </source>
</evidence>
<dbReference type="Proteomes" id="UP000504637">
    <property type="component" value="Unplaced"/>
</dbReference>
<proteinExistence type="inferred from homology"/>
<dbReference type="SUPFAM" id="SSF75005">
    <property type="entry name" value="Arabinanase/levansucrase/invertase"/>
    <property type="match status" value="1"/>
</dbReference>
<dbReference type="InterPro" id="IPR006710">
    <property type="entry name" value="Glyco_hydro_43"/>
</dbReference>
<evidence type="ECO:0000256" key="5">
    <source>
        <dbReference type="RuleBase" id="RU361187"/>
    </source>
</evidence>
<evidence type="ECO:0000313" key="6">
    <source>
        <dbReference type="Proteomes" id="UP000504637"/>
    </source>
</evidence>
<dbReference type="CDD" id="cd08999">
    <property type="entry name" value="GH43_ABN-like"/>
    <property type="match status" value="1"/>
</dbReference>
<dbReference type="OrthoDB" id="3879658at2759"/>
<dbReference type="PANTHER" id="PTHR42812:SF5">
    <property type="entry name" value="ENDO-ARABINASE"/>
    <property type="match status" value="1"/>
</dbReference>
<reference evidence="7" key="1">
    <citation type="submission" date="2020-01" db="EMBL/GenBank/DDBJ databases">
        <authorList>
            <consortium name="DOE Joint Genome Institute"/>
            <person name="Haridas S."/>
            <person name="Albert R."/>
            <person name="Binder M."/>
            <person name="Bloem J."/>
            <person name="Labutti K."/>
            <person name="Salamov A."/>
            <person name="Andreopoulos B."/>
            <person name="Baker S.E."/>
            <person name="Barry K."/>
            <person name="Bills G."/>
            <person name="Bluhm B.H."/>
            <person name="Cannon C."/>
            <person name="Castanera R."/>
            <person name="Culley D.E."/>
            <person name="Daum C."/>
            <person name="Ezra D."/>
            <person name="Gonzalez J.B."/>
            <person name="Henrissat B."/>
            <person name="Kuo A."/>
            <person name="Liang C."/>
            <person name="Lipzen A."/>
            <person name="Lutzoni F."/>
            <person name="Magnuson J."/>
            <person name="Mondo S."/>
            <person name="Nolan M."/>
            <person name="Ohm R."/>
            <person name="Pangilinan J."/>
            <person name="Park H.-J."/>
            <person name="Ramirez L."/>
            <person name="Alfaro M."/>
            <person name="Sun H."/>
            <person name="Tritt A."/>
            <person name="Yoshinaga Y."/>
            <person name="Zwiers L.-H."/>
            <person name="Turgeon B.G."/>
            <person name="Goodwin S.B."/>
            <person name="Spatafora J.W."/>
            <person name="Crous P.W."/>
            <person name="Grigoriev I.V."/>
        </authorList>
    </citation>
    <scope>NUCLEOTIDE SEQUENCE</scope>
    <source>
        <strain evidence="7">CBS 342.82</strain>
    </source>
</reference>
<accession>A0A6J3MD94</accession>